<accession>A0A9D3UGF7</accession>
<dbReference type="OrthoDB" id="1002568at2759"/>
<organism evidence="1 2">
    <name type="scientific">Gossypium stocksii</name>
    <dbReference type="NCBI Taxonomy" id="47602"/>
    <lineage>
        <taxon>Eukaryota</taxon>
        <taxon>Viridiplantae</taxon>
        <taxon>Streptophyta</taxon>
        <taxon>Embryophyta</taxon>
        <taxon>Tracheophyta</taxon>
        <taxon>Spermatophyta</taxon>
        <taxon>Magnoliopsida</taxon>
        <taxon>eudicotyledons</taxon>
        <taxon>Gunneridae</taxon>
        <taxon>Pentapetalae</taxon>
        <taxon>rosids</taxon>
        <taxon>malvids</taxon>
        <taxon>Malvales</taxon>
        <taxon>Malvaceae</taxon>
        <taxon>Malvoideae</taxon>
        <taxon>Gossypium</taxon>
    </lineage>
</organism>
<protein>
    <submittedName>
        <fullName evidence="1">Uncharacterized protein</fullName>
    </submittedName>
</protein>
<keyword evidence="2" id="KW-1185">Reference proteome</keyword>
<dbReference type="AlphaFoldDB" id="A0A9D3UGF7"/>
<dbReference type="EMBL" id="JAIQCV010000012">
    <property type="protein sequence ID" value="KAH1039969.1"/>
    <property type="molecule type" value="Genomic_DNA"/>
</dbReference>
<evidence type="ECO:0000313" key="1">
    <source>
        <dbReference type="EMBL" id="KAH1039969.1"/>
    </source>
</evidence>
<evidence type="ECO:0000313" key="2">
    <source>
        <dbReference type="Proteomes" id="UP000828251"/>
    </source>
</evidence>
<name>A0A9D3UGF7_9ROSI</name>
<proteinExistence type="predicted"/>
<reference evidence="1 2" key="1">
    <citation type="journal article" date="2021" name="Plant Biotechnol. J.">
        <title>Multi-omics assisted identification of the key and species-specific regulatory components of drought-tolerant mechanisms in Gossypium stocksii.</title>
        <authorList>
            <person name="Yu D."/>
            <person name="Ke L."/>
            <person name="Zhang D."/>
            <person name="Wu Y."/>
            <person name="Sun Y."/>
            <person name="Mei J."/>
            <person name="Sun J."/>
            <person name="Sun Y."/>
        </authorList>
    </citation>
    <scope>NUCLEOTIDE SEQUENCE [LARGE SCALE GENOMIC DNA]</scope>
    <source>
        <strain evidence="2">cv. E1</strain>
        <tissue evidence="1">Leaf</tissue>
    </source>
</reference>
<dbReference type="Proteomes" id="UP000828251">
    <property type="component" value="Unassembled WGS sequence"/>
</dbReference>
<sequence length="179" mass="20785">MDYCYASGKLVSYEKSIMVFSSNTPSELKRQIQQATSIAVSDNPGVYLGIPAVWGLWKRKCLPNPICEIYQQYKETVEHLLLVALGLEVQSDDLLIRICYTAWRTWKMRCERVMLGKQIDLWKTITRIQIAWKEMMDCKEGDGNLKREPEATSLQSFWERPKEQWLKINYDGALSCSCC</sequence>
<gene>
    <name evidence="1" type="ORF">J1N35_041712</name>
</gene>
<comment type="caution">
    <text evidence="1">The sequence shown here is derived from an EMBL/GenBank/DDBJ whole genome shotgun (WGS) entry which is preliminary data.</text>
</comment>